<comment type="similarity">
    <text evidence="7">Belongs to the class I-like SAM-binding methyltransferase superfamily. RNA M5U methyltransferase family. TrmA subfamily.</text>
</comment>
<gene>
    <name evidence="7 10" type="primary">trmA</name>
    <name evidence="10" type="ORF">MACH26_34580</name>
</gene>
<name>A0AA48KT84_9ALTE</name>
<dbReference type="PANTHER" id="PTHR47790:SF2">
    <property type="entry name" value="TRNA_TMRNA (URACIL-C(5))-METHYLTRANSFERASE"/>
    <property type="match status" value="1"/>
</dbReference>
<dbReference type="GO" id="GO:0019843">
    <property type="term" value="F:rRNA binding"/>
    <property type="evidence" value="ECO:0007669"/>
    <property type="project" value="TreeGrafter"/>
</dbReference>
<dbReference type="EC" id="2.1.1.35" evidence="7"/>
<dbReference type="GO" id="GO:0005829">
    <property type="term" value="C:cytosol"/>
    <property type="evidence" value="ECO:0007669"/>
    <property type="project" value="TreeGrafter"/>
</dbReference>
<proteinExistence type="inferred from homology"/>
<dbReference type="InterPro" id="IPR030390">
    <property type="entry name" value="MeTrfase_TrmA_AS"/>
</dbReference>
<comment type="function">
    <text evidence="7">Dual-specificity methyltransferase that catalyzes the formation of 5-methyluridine at position 54 (m5U54) in all tRNAs, and that of position 341 (m5U341) in tmRNA (transfer-mRNA).</text>
</comment>
<feature type="active site" evidence="9">
    <location>
        <position position="324"/>
    </location>
</feature>
<accession>A0AA48KT84</accession>
<dbReference type="EMBL" id="AP027272">
    <property type="protein sequence ID" value="BDX07937.1"/>
    <property type="molecule type" value="Genomic_DNA"/>
</dbReference>
<feature type="binding site" evidence="7 8">
    <location>
        <position position="299"/>
    </location>
    <ligand>
        <name>S-adenosyl-L-methionine</name>
        <dbReference type="ChEBI" id="CHEBI:59789"/>
    </ligand>
</feature>
<dbReference type="RefSeq" id="WP_338294877.1">
    <property type="nucleotide sequence ID" value="NZ_AP027272.1"/>
</dbReference>
<dbReference type="PROSITE" id="PS01230">
    <property type="entry name" value="TRMA_1"/>
    <property type="match status" value="1"/>
</dbReference>
<dbReference type="Pfam" id="PF05958">
    <property type="entry name" value="tRNA_U5-meth_tr"/>
    <property type="match status" value="1"/>
</dbReference>
<reference evidence="10" key="1">
    <citation type="submission" date="2023-01" db="EMBL/GenBank/DDBJ databases">
        <title>Complete genome sequence of Planctobacterium marinum strain Dej080120_11.</title>
        <authorList>
            <person name="Ueki S."/>
            <person name="Maruyama F."/>
        </authorList>
    </citation>
    <scope>NUCLEOTIDE SEQUENCE</scope>
    <source>
        <strain evidence="10">Dej080120_11</strain>
    </source>
</reference>
<sequence>MQNFSSDPEQYQVQLNEKHERLTTLFQPYYRDELEVYPSPPKNYRSRAEFRVWHEGDELYHIMFNKESKEKYRVDQFPVAIETINELMALLLSHIKDKPVLRRKLFQIDYLSGLSGETVISLLYHRQLDAEWEAAISDLKEKLGTTHKVHFVGRARKQKVVKEQDYITETLSVHNQEYHFMHIENSFTQPNPYVNQAMIEWCLDNTKKNKESDLLEFYCGAGNFSIPLAQNFRKVVGTEISRTSVMAANHNIKLNKLDNVFVARMSSEEFTEYYKNGGNKKRLEGAGLDELDISTVLVDPPRAGVDPETIELIRDYNEIIYISCNPETLIDNIASLNSSHDVAKVALFDQFPYTHHIETGVILRKR</sequence>
<evidence type="ECO:0000256" key="8">
    <source>
        <dbReference type="PROSITE-ProRule" id="PRU01024"/>
    </source>
</evidence>
<dbReference type="Gene3D" id="2.40.50.1070">
    <property type="match status" value="1"/>
</dbReference>
<dbReference type="PANTHER" id="PTHR47790">
    <property type="entry name" value="TRNA/TMRNA (URACIL-C(5))-METHYLTRANSFERASE"/>
    <property type="match status" value="1"/>
</dbReference>
<dbReference type="CDD" id="cd02440">
    <property type="entry name" value="AdoMet_MTases"/>
    <property type="match status" value="1"/>
</dbReference>
<dbReference type="NCBIfam" id="TIGR02143">
    <property type="entry name" value="trmA_only"/>
    <property type="match status" value="1"/>
</dbReference>
<keyword evidence="11" id="KW-1185">Reference proteome</keyword>
<evidence type="ECO:0000256" key="5">
    <source>
        <dbReference type="ARBA" id="ARBA00051255"/>
    </source>
</evidence>
<comment type="catalytic activity">
    <reaction evidence="5 7">
        <text>uridine(341) in tmRNA + S-adenosyl-L-methionine = 5-methyluridine(341) in tmRNA + S-adenosyl-L-homocysteine + H(+)</text>
        <dbReference type="Rhea" id="RHEA:43612"/>
        <dbReference type="Rhea" id="RHEA-COMP:10630"/>
        <dbReference type="Rhea" id="RHEA-COMP:10631"/>
        <dbReference type="ChEBI" id="CHEBI:15378"/>
        <dbReference type="ChEBI" id="CHEBI:57856"/>
        <dbReference type="ChEBI" id="CHEBI:59789"/>
        <dbReference type="ChEBI" id="CHEBI:65315"/>
        <dbReference type="ChEBI" id="CHEBI:74447"/>
    </reaction>
</comment>
<comment type="catalytic activity">
    <reaction evidence="6 7">
        <text>uridine(54) in tRNA + S-adenosyl-L-methionine = 5-methyluridine(54) in tRNA + S-adenosyl-L-homocysteine + H(+)</text>
        <dbReference type="Rhea" id="RHEA:42712"/>
        <dbReference type="Rhea" id="RHEA-COMP:10167"/>
        <dbReference type="Rhea" id="RHEA-COMP:10193"/>
        <dbReference type="ChEBI" id="CHEBI:15378"/>
        <dbReference type="ChEBI" id="CHEBI:57856"/>
        <dbReference type="ChEBI" id="CHEBI:59789"/>
        <dbReference type="ChEBI" id="CHEBI:65315"/>
        <dbReference type="ChEBI" id="CHEBI:74447"/>
        <dbReference type="EC" id="2.1.1.35"/>
    </reaction>
</comment>
<keyword evidence="4 7" id="KW-0819">tRNA processing</keyword>
<feature type="binding site" evidence="7 8">
    <location>
        <position position="218"/>
    </location>
    <ligand>
        <name>S-adenosyl-L-methionine</name>
        <dbReference type="ChEBI" id="CHEBI:59789"/>
    </ligand>
</feature>
<dbReference type="AlphaFoldDB" id="A0AA48KT84"/>
<dbReference type="InterPro" id="IPR030391">
    <property type="entry name" value="MeTrfase_TrmA_CS"/>
</dbReference>
<feature type="binding site" evidence="7 8">
    <location>
        <position position="189"/>
    </location>
    <ligand>
        <name>S-adenosyl-L-methionine</name>
        <dbReference type="ChEBI" id="CHEBI:59789"/>
    </ligand>
</feature>
<dbReference type="Proteomes" id="UP001333710">
    <property type="component" value="Chromosome"/>
</dbReference>
<evidence type="ECO:0000256" key="4">
    <source>
        <dbReference type="ARBA" id="ARBA00022694"/>
    </source>
</evidence>
<keyword evidence="2 7" id="KW-0808">Transferase</keyword>
<evidence type="ECO:0000313" key="10">
    <source>
        <dbReference type="EMBL" id="BDX07937.1"/>
    </source>
</evidence>
<dbReference type="FunFam" id="3.40.50.150:FF:000012">
    <property type="entry name" value="tRNA/tmRNA (uracil-C(5))-methyltransferase"/>
    <property type="match status" value="1"/>
</dbReference>
<evidence type="ECO:0000256" key="6">
    <source>
        <dbReference type="ARBA" id="ARBA00052788"/>
    </source>
</evidence>
<dbReference type="InterPro" id="IPR010280">
    <property type="entry name" value="U5_MeTrfase_fam"/>
</dbReference>
<feature type="binding site" evidence="7">
    <location>
        <position position="223"/>
    </location>
    <ligand>
        <name>S-adenosyl-L-methionine</name>
        <dbReference type="ChEBI" id="CHEBI:59789"/>
    </ligand>
</feature>
<evidence type="ECO:0000256" key="7">
    <source>
        <dbReference type="HAMAP-Rule" id="MF_01011"/>
    </source>
</evidence>
<protein>
    <recommendedName>
        <fullName evidence="7">tRNA/tmRNA (uracil-C(5))-methyltransferase</fullName>
        <ecNumber evidence="7">2.1.1.35</ecNumber>
    </recommendedName>
    <alternativeName>
        <fullName evidence="7">tRNA (uracil(54)-C(5))-methyltransferase</fullName>
    </alternativeName>
    <alternativeName>
        <fullName evidence="7">tRNA(m5U54)-methyltransferase</fullName>
        <shortName evidence="7">RUMT</shortName>
    </alternativeName>
    <alternativeName>
        <fullName evidence="7">tmRNA (uracil(341)-C(5))-methyltransferase</fullName>
    </alternativeName>
</protein>
<evidence type="ECO:0000256" key="3">
    <source>
        <dbReference type="ARBA" id="ARBA00022691"/>
    </source>
</evidence>
<dbReference type="HAMAP" id="MF_01011">
    <property type="entry name" value="RNA_methyltr_TrmA"/>
    <property type="match status" value="1"/>
</dbReference>
<dbReference type="KEGG" id="pmaw:MACH26_34580"/>
<dbReference type="Gene3D" id="3.40.50.150">
    <property type="entry name" value="Vaccinia Virus protein VP39"/>
    <property type="match status" value="1"/>
</dbReference>
<organism evidence="10 11">
    <name type="scientific">Planctobacterium marinum</name>
    <dbReference type="NCBI Taxonomy" id="1631968"/>
    <lineage>
        <taxon>Bacteria</taxon>
        <taxon>Pseudomonadati</taxon>
        <taxon>Pseudomonadota</taxon>
        <taxon>Gammaproteobacteria</taxon>
        <taxon>Alteromonadales</taxon>
        <taxon>Alteromonadaceae</taxon>
        <taxon>Planctobacterium</taxon>
    </lineage>
</organism>
<evidence type="ECO:0000256" key="9">
    <source>
        <dbReference type="PROSITE-ProRule" id="PRU10015"/>
    </source>
</evidence>
<feature type="active site" description="Proton acceptor" evidence="7">
    <location>
        <position position="358"/>
    </location>
</feature>
<dbReference type="GO" id="GO:0000049">
    <property type="term" value="F:tRNA binding"/>
    <property type="evidence" value="ECO:0007669"/>
    <property type="project" value="TreeGrafter"/>
</dbReference>
<dbReference type="PROSITE" id="PS51687">
    <property type="entry name" value="SAM_MT_RNA_M5U"/>
    <property type="match status" value="1"/>
</dbReference>
<feature type="active site" description="Nucleophile" evidence="7 8">
    <location>
        <position position="324"/>
    </location>
</feature>
<dbReference type="GO" id="GO:0030488">
    <property type="term" value="P:tRNA methylation"/>
    <property type="evidence" value="ECO:0007669"/>
    <property type="project" value="UniProtKB-UniRule"/>
</dbReference>
<dbReference type="InterPro" id="IPR029063">
    <property type="entry name" value="SAM-dependent_MTases_sf"/>
</dbReference>
<keyword evidence="1 7" id="KW-0489">Methyltransferase</keyword>
<dbReference type="PROSITE" id="PS01231">
    <property type="entry name" value="TRMA_2"/>
    <property type="match status" value="1"/>
</dbReference>
<evidence type="ECO:0000256" key="2">
    <source>
        <dbReference type="ARBA" id="ARBA00022679"/>
    </source>
</evidence>
<evidence type="ECO:0000313" key="11">
    <source>
        <dbReference type="Proteomes" id="UP001333710"/>
    </source>
</evidence>
<dbReference type="GO" id="GO:0030697">
    <property type="term" value="F:tRNA (uracil(54)-C5)-methyltransferase activity, S-adenosyl methionine-dependent"/>
    <property type="evidence" value="ECO:0007669"/>
    <property type="project" value="UniProtKB-UniRule"/>
</dbReference>
<feature type="binding site" evidence="7 8">
    <location>
        <position position="239"/>
    </location>
    <ligand>
        <name>S-adenosyl-L-methionine</name>
        <dbReference type="ChEBI" id="CHEBI:59789"/>
    </ligand>
</feature>
<dbReference type="FunFam" id="2.40.50.1070:FF:000001">
    <property type="entry name" value="tRNA/tmRNA (uracil-C(5))-methyltransferase"/>
    <property type="match status" value="1"/>
</dbReference>
<dbReference type="SUPFAM" id="SSF53335">
    <property type="entry name" value="S-adenosyl-L-methionine-dependent methyltransferases"/>
    <property type="match status" value="1"/>
</dbReference>
<dbReference type="InterPro" id="IPR011869">
    <property type="entry name" value="TrmA_MeTrfase"/>
</dbReference>
<evidence type="ECO:0000256" key="1">
    <source>
        <dbReference type="ARBA" id="ARBA00022603"/>
    </source>
</evidence>
<keyword evidence="3 7" id="KW-0949">S-adenosyl-L-methionine</keyword>